<dbReference type="RefSeq" id="WP_124977792.1">
    <property type="nucleotide sequence ID" value="NZ_BFFP01000036.1"/>
</dbReference>
<dbReference type="OrthoDB" id="2297853at2"/>
<proteinExistence type="predicted"/>
<accession>A0A401IVA3</accession>
<organism evidence="1 2">
    <name type="scientific">Ligilactobacillus salitolerans</name>
    <dbReference type="NCBI Taxonomy" id="1808352"/>
    <lineage>
        <taxon>Bacteria</taxon>
        <taxon>Bacillati</taxon>
        <taxon>Bacillota</taxon>
        <taxon>Bacilli</taxon>
        <taxon>Lactobacillales</taxon>
        <taxon>Lactobacillaceae</taxon>
        <taxon>Ligilactobacillus</taxon>
    </lineage>
</organism>
<evidence type="ECO:0000313" key="2">
    <source>
        <dbReference type="Proteomes" id="UP000286848"/>
    </source>
</evidence>
<dbReference type="AlphaFoldDB" id="A0A401IVA3"/>
<name>A0A401IVA3_9LACO</name>
<reference evidence="1 2" key="1">
    <citation type="journal article" date="2019" name="Int. J. Syst. Evol. Microbiol.">
        <title>Lactobacillus salitolerans sp. nov., a novel lactic acid bacterium isolated from spent mushroom substrates.</title>
        <authorList>
            <person name="Tohno M."/>
            <person name="Tanizawa Y."/>
            <person name="Kojima Y."/>
            <person name="Sakamoto M."/>
            <person name="Nakamura Y."/>
            <person name="Ohkuma M."/>
            <person name="Kobayashi H."/>
        </authorList>
    </citation>
    <scope>NUCLEOTIDE SEQUENCE [LARGE SCALE GENOMIC DNA]</scope>
    <source>
        <strain evidence="1 2">YK43</strain>
    </source>
</reference>
<dbReference type="Proteomes" id="UP000286848">
    <property type="component" value="Unassembled WGS sequence"/>
</dbReference>
<dbReference type="EMBL" id="BFFP01000036">
    <property type="protein sequence ID" value="GBG95464.1"/>
    <property type="molecule type" value="Genomic_DNA"/>
</dbReference>
<comment type="caution">
    <text evidence="1">The sequence shown here is derived from an EMBL/GenBank/DDBJ whole genome shotgun (WGS) entry which is preliminary data.</text>
</comment>
<sequence length="99" mass="10817">MARVVQQIKLLVNGEPSYCVYMGTKDDSDSDITGGSGHLVVICPGGEFTAEMLAHGDGTKFDLNEANGISKIKVQDAYRINEIPYATIIPDIVREEQEE</sequence>
<keyword evidence="2" id="KW-1185">Reference proteome</keyword>
<gene>
    <name evidence="1" type="ORF">LFYK43_19230</name>
</gene>
<protein>
    <submittedName>
        <fullName evidence="1">Uncharacterized protein</fullName>
    </submittedName>
</protein>
<evidence type="ECO:0000313" key="1">
    <source>
        <dbReference type="EMBL" id="GBG95464.1"/>
    </source>
</evidence>